<dbReference type="RefSeq" id="WP_017515770.1">
    <property type="nucleotide sequence ID" value="NZ_CP037900.1"/>
</dbReference>
<protein>
    <submittedName>
        <fullName evidence="1">Uncharacterized protein</fullName>
    </submittedName>
</protein>
<organism evidence="1 2">
    <name type="scientific">Cupriavidus metallidurans</name>
    <dbReference type="NCBI Taxonomy" id="119219"/>
    <lineage>
        <taxon>Bacteria</taxon>
        <taxon>Pseudomonadati</taxon>
        <taxon>Pseudomonadota</taxon>
        <taxon>Betaproteobacteria</taxon>
        <taxon>Burkholderiales</taxon>
        <taxon>Burkholderiaceae</taxon>
        <taxon>Cupriavidus</taxon>
    </lineage>
</organism>
<dbReference type="Proteomes" id="UP000253772">
    <property type="component" value="Chromosome c1"/>
</dbReference>
<reference evidence="1 2" key="1">
    <citation type="submission" date="2019-03" db="EMBL/GenBank/DDBJ databases">
        <title>Comparative insights into the high quality Complete genome sequence of highly metal resistant Cupriavidus metallidurans strain BS1 isolated from a gold-copper mine.</title>
        <authorList>
            <person name="Mazhar H.S."/>
            <person name="Rensing C."/>
        </authorList>
    </citation>
    <scope>NUCLEOTIDE SEQUENCE [LARGE SCALE GENOMIC DNA]</scope>
    <source>
        <strain evidence="1 2">BS1</strain>
    </source>
</reference>
<evidence type="ECO:0000313" key="1">
    <source>
        <dbReference type="EMBL" id="QBP09647.1"/>
    </source>
</evidence>
<dbReference type="EMBL" id="CP037900">
    <property type="protein sequence ID" value="QBP09647.1"/>
    <property type="molecule type" value="Genomic_DNA"/>
</dbReference>
<proteinExistence type="predicted"/>
<name>A0A132HQF8_9BURK</name>
<evidence type="ECO:0000313" key="2">
    <source>
        <dbReference type="Proteomes" id="UP000253772"/>
    </source>
</evidence>
<sequence length="61" mass="6539">MDDMLALLNITPVAILLCALFVPWFVSRETGTDEHGGAFGGVLSTVFVCIPAAIILVSRYL</sequence>
<gene>
    <name evidence="1" type="ORF">DDF84_007665</name>
</gene>
<dbReference type="AlphaFoldDB" id="A0A132HQF8"/>
<accession>A0A132HQF8</accession>